<reference evidence="1 2" key="1">
    <citation type="submission" date="2015-04" db="EMBL/GenBank/DDBJ databases">
        <title>Draft genome of the roundworm Trichinella nativa.</title>
        <authorList>
            <person name="Mitreva M."/>
        </authorList>
    </citation>
    <scope>NUCLEOTIDE SEQUENCE [LARGE SCALE GENOMIC DNA]</scope>
    <source>
        <strain evidence="1 2">ISS45</strain>
    </source>
</reference>
<dbReference type="AlphaFoldDB" id="A0A1Y3ELH6"/>
<name>A0A1Y3ELH6_9BILA</name>
<proteinExistence type="predicted"/>
<dbReference type="Proteomes" id="UP000243006">
    <property type="component" value="Unassembled WGS sequence"/>
</dbReference>
<dbReference type="EMBL" id="LVZM01007951">
    <property type="protein sequence ID" value="OUC45993.1"/>
    <property type="molecule type" value="Genomic_DNA"/>
</dbReference>
<organism evidence="1 2">
    <name type="scientific">Trichinella nativa</name>
    <dbReference type="NCBI Taxonomy" id="6335"/>
    <lineage>
        <taxon>Eukaryota</taxon>
        <taxon>Metazoa</taxon>
        <taxon>Ecdysozoa</taxon>
        <taxon>Nematoda</taxon>
        <taxon>Enoplea</taxon>
        <taxon>Dorylaimia</taxon>
        <taxon>Trichinellida</taxon>
        <taxon>Trichinellidae</taxon>
        <taxon>Trichinella</taxon>
    </lineage>
</organism>
<accession>A0A1Y3ELH6</accession>
<gene>
    <name evidence="1" type="ORF">D917_01695</name>
</gene>
<protein>
    <submittedName>
        <fullName evidence="1">Uncharacterized protein</fullName>
    </submittedName>
</protein>
<comment type="caution">
    <text evidence="1">The sequence shown here is derived from an EMBL/GenBank/DDBJ whole genome shotgun (WGS) entry which is preliminary data.</text>
</comment>
<evidence type="ECO:0000313" key="2">
    <source>
        <dbReference type="Proteomes" id="UP000243006"/>
    </source>
</evidence>
<sequence>MNRSLASLNGCLPRSIHFKLAKADAPASQRPRGLIFFKYPYQLAIKYSMRGYFFAIELNILGANFSRPDASYMGIDFVGRLLEQAGSPWRVSCGKRKKPANLAPSARDDDWISEIESID</sequence>
<evidence type="ECO:0000313" key="1">
    <source>
        <dbReference type="EMBL" id="OUC45993.1"/>
    </source>
</evidence>